<dbReference type="RefSeq" id="WP_343165449.1">
    <property type="nucleotide sequence ID" value="NZ_JBHRSV010000004.1"/>
</dbReference>
<keyword evidence="2" id="KW-1185">Reference proteome</keyword>
<reference evidence="2" key="1">
    <citation type="journal article" date="2019" name="Int. J. Syst. Evol. Microbiol.">
        <title>The Global Catalogue of Microorganisms (GCM) 10K type strain sequencing project: providing services to taxonomists for standard genome sequencing and annotation.</title>
        <authorList>
            <consortium name="The Broad Institute Genomics Platform"/>
            <consortium name="The Broad Institute Genome Sequencing Center for Infectious Disease"/>
            <person name="Wu L."/>
            <person name="Ma J."/>
        </authorList>
    </citation>
    <scope>NUCLEOTIDE SEQUENCE [LARGE SCALE GENOMIC DNA]</scope>
    <source>
        <strain evidence="2">KCTC 52487</strain>
    </source>
</reference>
<dbReference type="Gene3D" id="3.10.20.30">
    <property type="match status" value="1"/>
</dbReference>
<dbReference type="Proteomes" id="UP001595379">
    <property type="component" value="Unassembled WGS sequence"/>
</dbReference>
<protein>
    <submittedName>
        <fullName evidence="1">MoaD/ThiS family protein</fullName>
    </submittedName>
</protein>
<dbReference type="EMBL" id="JBHRSV010000004">
    <property type="protein sequence ID" value="MFC2925482.1"/>
    <property type="molecule type" value="Genomic_DNA"/>
</dbReference>
<dbReference type="InterPro" id="IPR012675">
    <property type="entry name" value="Beta-grasp_dom_sf"/>
</dbReference>
<dbReference type="InterPro" id="IPR003749">
    <property type="entry name" value="ThiS/MoaD-like"/>
</dbReference>
<sequence>MRLGFYGRISTTYGNDIDVPAVSAGLSIAELRRELARRSGYEDILDPIYRAAVNNVIVTEDHHVREGDRVDFLSPLSGG</sequence>
<organism evidence="1 2">
    <name type="scientific">Hyphobacterium vulgare</name>
    <dbReference type="NCBI Taxonomy" id="1736751"/>
    <lineage>
        <taxon>Bacteria</taxon>
        <taxon>Pseudomonadati</taxon>
        <taxon>Pseudomonadota</taxon>
        <taxon>Alphaproteobacteria</taxon>
        <taxon>Maricaulales</taxon>
        <taxon>Maricaulaceae</taxon>
        <taxon>Hyphobacterium</taxon>
    </lineage>
</organism>
<dbReference type="InterPro" id="IPR016155">
    <property type="entry name" value="Mopterin_synth/thiamin_S_b"/>
</dbReference>
<evidence type="ECO:0000313" key="2">
    <source>
        <dbReference type="Proteomes" id="UP001595379"/>
    </source>
</evidence>
<name>A0ABV6ZVN6_9PROT</name>
<proteinExistence type="predicted"/>
<dbReference type="SUPFAM" id="SSF54285">
    <property type="entry name" value="MoaD/ThiS"/>
    <property type="match status" value="1"/>
</dbReference>
<comment type="caution">
    <text evidence="1">The sequence shown here is derived from an EMBL/GenBank/DDBJ whole genome shotgun (WGS) entry which is preliminary data.</text>
</comment>
<evidence type="ECO:0000313" key="1">
    <source>
        <dbReference type="EMBL" id="MFC2925482.1"/>
    </source>
</evidence>
<accession>A0ABV6ZVN6</accession>
<gene>
    <name evidence="1" type="ORF">ACFOOR_05135</name>
</gene>
<dbReference type="Pfam" id="PF02597">
    <property type="entry name" value="ThiS"/>
    <property type="match status" value="1"/>
</dbReference>